<organism evidence="2 3">
    <name type="scientific">Desulfobaculum xiamenense</name>
    <dbReference type="NCBI Taxonomy" id="995050"/>
    <lineage>
        <taxon>Bacteria</taxon>
        <taxon>Pseudomonadati</taxon>
        <taxon>Thermodesulfobacteriota</taxon>
        <taxon>Desulfovibrionia</taxon>
        <taxon>Desulfovibrionales</taxon>
        <taxon>Desulfovibrionaceae</taxon>
        <taxon>Desulfobaculum</taxon>
    </lineage>
</organism>
<sequence>MINQTAPHGQDQQFRAFLLRRWLREHGYDGRALARRLHVSPSRVSQIILRGACPRRHIETLAAIGVPADLLPLPSPERPGPQKGWLERRLERARREDDHTSEA</sequence>
<dbReference type="InterPro" id="IPR010982">
    <property type="entry name" value="Lambda_DNA-bd_dom_sf"/>
</dbReference>
<name>A0A846QH23_9BACT</name>
<dbReference type="Proteomes" id="UP000580856">
    <property type="component" value="Unassembled WGS sequence"/>
</dbReference>
<evidence type="ECO:0000313" key="2">
    <source>
        <dbReference type="EMBL" id="NJB66420.1"/>
    </source>
</evidence>
<gene>
    <name evidence="2" type="ORF">GGQ74_000060</name>
</gene>
<dbReference type="EMBL" id="JAATJA010000001">
    <property type="protein sequence ID" value="NJB66420.1"/>
    <property type="molecule type" value="Genomic_DNA"/>
</dbReference>
<dbReference type="RefSeq" id="WP_167939558.1">
    <property type="nucleotide sequence ID" value="NZ_JAATJA010000001.1"/>
</dbReference>
<dbReference type="InterPro" id="IPR001387">
    <property type="entry name" value="Cro/C1-type_HTH"/>
</dbReference>
<dbReference type="AlphaFoldDB" id="A0A846QH23"/>
<keyword evidence="3" id="KW-1185">Reference proteome</keyword>
<feature type="region of interest" description="Disordered" evidence="1">
    <location>
        <begin position="70"/>
        <end position="103"/>
    </location>
</feature>
<dbReference type="GO" id="GO:0003677">
    <property type="term" value="F:DNA binding"/>
    <property type="evidence" value="ECO:0007669"/>
    <property type="project" value="InterPro"/>
</dbReference>
<accession>A0A846QH23</accession>
<evidence type="ECO:0000256" key="1">
    <source>
        <dbReference type="SAM" id="MobiDB-lite"/>
    </source>
</evidence>
<dbReference type="CDD" id="cd00093">
    <property type="entry name" value="HTH_XRE"/>
    <property type="match status" value="1"/>
</dbReference>
<reference evidence="2 3" key="1">
    <citation type="submission" date="2020-03" db="EMBL/GenBank/DDBJ databases">
        <title>Genomic Encyclopedia of Type Strains, Phase IV (KMG-IV): sequencing the most valuable type-strain genomes for metagenomic binning, comparative biology and taxonomic classification.</title>
        <authorList>
            <person name="Goeker M."/>
        </authorList>
    </citation>
    <scope>NUCLEOTIDE SEQUENCE [LARGE SCALE GENOMIC DNA]</scope>
    <source>
        <strain evidence="2 3">DSM 24233</strain>
    </source>
</reference>
<evidence type="ECO:0000313" key="3">
    <source>
        <dbReference type="Proteomes" id="UP000580856"/>
    </source>
</evidence>
<dbReference type="Gene3D" id="1.10.260.40">
    <property type="entry name" value="lambda repressor-like DNA-binding domains"/>
    <property type="match status" value="1"/>
</dbReference>
<feature type="compositionally biased region" description="Basic and acidic residues" evidence="1">
    <location>
        <begin position="85"/>
        <end position="103"/>
    </location>
</feature>
<protein>
    <submittedName>
        <fullName evidence="2">Transcriptional regulator with XRE-family HTH domain</fullName>
    </submittedName>
</protein>
<comment type="caution">
    <text evidence="2">The sequence shown here is derived from an EMBL/GenBank/DDBJ whole genome shotgun (WGS) entry which is preliminary data.</text>
</comment>
<proteinExistence type="predicted"/>